<keyword evidence="3" id="KW-1185">Reference proteome</keyword>
<evidence type="ECO:0000313" key="3">
    <source>
        <dbReference type="Proteomes" id="UP000664132"/>
    </source>
</evidence>
<dbReference type="OrthoDB" id="3532269at2759"/>
<dbReference type="EMBL" id="JAFJYH010000526">
    <property type="protein sequence ID" value="KAG4411078.1"/>
    <property type="molecule type" value="Genomic_DNA"/>
</dbReference>
<protein>
    <submittedName>
        <fullName evidence="2">Uncharacterized protein</fullName>
    </submittedName>
</protein>
<accession>A0A8H7T2G9</accession>
<organism evidence="2 3">
    <name type="scientific">Cadophora malorum</name>
    <dbReference type="NCBI Taxonomy" id="108018"/>
    <lineage>
        <taxon>Eukaryota</taxon>
        <taxon>Fungi</taxon>
        <taxon>Dikarya</taxon>
        <taxon>Ascomycota</taxon>
        <taxon>Pezizomycotina</taxon>
        <taxon>Leotiomycetes</taxon>
        <taxon>Helotiales</taxon>
        <taxon>Ploettnerulaceae</taxon>
        <taxon>Cadophora</taxon>
    </lineage>
</organism>
<gene>
    <name evidence="2" type="ORF">IFR04_015789</name>
</gene>
<feature type="compositionally biased region" description="Basic and acidic residues" evidence="1">
    <location>
        <begin position="257"/>
        <end position="268"/>
    </location>
</feature>
<comment type="caution">
    <text evidence="2">The sequence shown here is derived from an EMBL/GenBank/DDBJ whole genome shotgun (WGS) entry which is preliminary data.</text>
</comment>
<evidence type="ECO:0000256" key="1">
    <source>
        <dbReference type="SAM" id="MobiDB-lite"/>
    </source>
</evidence>
<dbReference type="Proteomes" id="UP000664132">
    <property type="component" value="Unassembled WGS sequence"/>
</dbReference>
<name>A0A8H7T2G9_9HELO</name>
<sequence>MAGQRWEQEEIDALTWFVKKREKYNAALAQSGEYVRQTDRKWTWADIAKKMQQTAERDGWQIKRKYEGGALHMAWQAIQARTIYQPNAKADAADEDEDAFMSGTEPEIKQEHGTGETVDAFPVEPIISVNSTPAPAPATVATPVRNAPVDPSKPSSEVQIRFQHGIDHTVEVHFDPTANTIIITPKPPAPAAEISSESRSRIKDENIVDGTLPGFSADTDRVLSFRLHSTPAPDPNLKDESSMAERQGLYSASPAPSEEHVTPTRSNTRWEDHELEALEWFVKKRDEEPSNGRMNRRSRIWTWENIATKMNKVATRDGWDSDRVYTGGNCYGAWLTKSTRLPTSRPSNRRRPVNRTHGVPVQRTQQFGLVNTVGAPVGAIQNTINPPPPGPDATAEPVPYHWLAAEREALHEVYNFSRISETKGLTRAECRRRGLWTWTMIAREMNRRAQSATWYTGRVYDQSNCYNMIKYEKDNFNLQGNVQPLEPDNEDEDASKDEDEYKI</sequence>
<feature type="compositionally biased region" description="Acidic residues" evidence="1">
    <location>
        <begin position="487"/>
        <end position="503"/>
    </location>
</feature>
<feature type="region of interest" description="Disordered" evidence="1">
    <location>
        <begin position="479"/>
        <end position="503"/>
    </location>
</feature>
<feature type="region of interest" description="Disordered" evidence="1">
    <location>
        <begin position="227"/>
        <end position="268"/>
    </location>
</feature>
<reference evidence="2" key="1">
    <citation type="submission" date="2021-02" db="EMBL/GenBank/DDBJ databases">
        <title>Genome sequence Cadophora malorum strain M34.</title>
        <authorList>
            <person name="Stefanovic E."/>
            <person name="Vu D."/>
            <person name="Scully C."/>
            <person name="Dijksterhuis J."/>
            <person name="Roader J."/>
            <person name="Houbraken J."/>
        </authorList>
    </citation>
    <scope>NUCLEOTIDE SEQUENCE</scope>
    <source>
        <strain evidence="2">M34</strain>
    </source>
</reference>
<dbReference type="AlphaFoldDB" id="A0A8H7T2G9"/>
<proteinExistence type="predicted"/>
<evidence type="ECO:0000313" key="2">
    <source>
        <dbReference type="EMBL" id="KAG4411078.1"/>
    </source>
</evidence>